<dbReference type="AlphaFoldDB" id="A0A452QVS2"/>
<feature type="domain" description="G-protein coupled receptors family 1 profile" evidence="12">
    <location>
        <begin position="18"/>
        <end position="282"/>
    </location>
</feature>
<dbReference type="Pfam" id="PF03402">
    <property type="entry name" value="V1R"/>
    <property type="match status" value="1"/>
</dbReference>
<keyword evidence="14" id="KW-1185">Reference proteome</keyword>
<keyword evidence="4 11" id="KW-0589">Pheromone response</keyword>
<dbReference type="InterPro" id="IPR004072">
    <property type="entry name" value="Vmron_rcpt_1"/>
</dbReference>
<keyword evidence="9 11" id="KW-0675">Receptor</keyword>
<accession>A0A452QVS2</accession>
<organism evidence="13 14">
    <name type="scientific">Ursus americanus</name>
    <name type="common">American black bear</name>
    <name type="synonym">Euarctos americanus</name>
    <dbReference type="NCBI Taxonomy" id="9643"/>
    <lineage>
        <taxon>Eukaryota</taxon>
        <taxon>Metazoa</taxon>
        <taxon>Chordata</taxon>
        <taxon>Craniata</taxon>
        <taxon>Vertebrata</taxon>
        <taxon>Euteleostomi</taxon>
        <taxon>Mammalia</taxon>
        <taxon>Eutheria</taxon>
        <taxon>Laurasiatheria</taxon>
        <taxon>Carnivora</taxon>
        <taxon>Caniformia</taxon>
        <taxon>Ursidae</taxon>
        <taxon>Ursus</taxon>
    </lineage>
</organism>
<feature type="transmembrane region" description="Helical" evidence="11">
    <location>
        <begin position="44"/>
        <end position="66"/>
    </location>
</feature>
<evidence type="ECO:0000256" key="9">
    <source>
        <dbReference type="ARBA" id="ARBA00023170"/>
    </source>
</evidence>
<proteinExistence type="inferred from homology"/>
<evidence type="ECO:0000256" key="7">
    <source>
        <dbReference type="ARBA" id="ARBA00023040"/>
    </source>
</evidence>
<comment type="subcellular location">
    <subcellularLocation>
        <location evidence="1 11">Cell membrane</location>
        <topology evidence="1 11">Multi-pass membrane protein</topology>
    </subcellularLocation>
</comment>
<feature type="transmembrane region" description="Helical" evidence="11">
    <location>
        <begin position="127"/>
        <end position="148"/>
    </location>
</feature>
<evidence type="ECO:0000256" key="1">
    <source>
        <dbReference type="ARBA" id="ARBA00004651"/>
    </source>
</evidence>
<keyword evidence="6 11" id="KW-1133">Transmembrane helix</keyword>
<reference evidence="13" key="3">
    <citation type="submission" date="2025-09" db="UniProtKB">
        <authorList>
            <consortium name="Ensembl"/>
        </authorList>
    </citation>
    <scope>IDENTIFICATION</scope>
</reference>
<evidence type="ECO:0000313" key="14">
    <source>
        <dbReference type="Proteomes" id="UP000291022"/>
    </source>
</evidence>
<comment type="similarity">
    <text evidence="2 11">Belongs to the G-protein coupled receptor 1 family.</text>
</comment>
<dbReference type="InterPro" id="IPR017452">
    <property type="entry name" value="GPCR_Rhodpsn_7TM"/>
</dbReference>
<feature type="transmembrane region" description="Helical" evidence="11">
    <location>
        <begin position="176"/>
        <end position="201"/>
    </location>
</feature>
<dbReference type="PROSITE" id="PS50262">
    <property type="entry name" value="G_PROTEIN_RECEP_F1_2"/>
    <property type="match status" value="1"/>
</dbReference>
<evidence type="ECO:0000256" key="3">
    <source>
        <dbReference type="ARBA" id="ARBA00022475"/>
    </source>
</evidence>
<dbReference type="Gene3D" id="1.20.1070.10">
    <property type="entry name" value="Rhodopsin 7-helix transmembrane proteins"/>
    <property type="match status" value="1"/>
</dbReference>
<keyword evidence="7 11" id="KW-0297">G-protein coupled receptor</keyword>
<keyword evidence="3 11" id="KW-1003">Cell membrane</keyword>
<sequence length="306" mass="35207">MLSLNPAFLFQAVTGISANSFLMFSYIFTIFLDHRLKLTDLITFHLALNHIVMLLTALLLLSLHLFESLDSQNDFKWKAFFYLNRVMRGLSISTTCLLSMLQAITISPSTSWLARFKQKFTSYMMHIFVFSWSLSLCCRTYLLFYAVASSSVNETNMPVLGKYCSLSPINSIIRGMFLTLIFSSDVFFVGIMLLSSAYMVILLSRHQRLCQVLHSTSLYARISPERRATQTILLLMSFFVFIYWVNLTIFSLSALSWRNNSIILGVQKFVVNVYATVSPLVLISSHKKISNILQYMQWKCHQFLKS</sequence>
<evidence type="ECO:0000259" key="12">
    <source>
        <dbReference type="PROSITE" id="PS50262"/>
    </source>
</evidence>
<dbReference type="PANTHER" id="PTHR24062">
    <property type="entry name" value="VOMERONASAL TYPE-1 RECEPTOR"/>
    <property type="match status" value="1"/>
</dbReference>
<feature type="transmembrane region" description="Helical" evidence="11">
    <location>
        <begin position="231"/>
        <end position="255"/>
    </location>
</feature>
<dbReference type="Ensembl" id="ENSUAMT00000011023.1">
    <property type="protein sequence ID" value="ENSUAMP00000009791.1"/>
    <property type="gene ID" value="ENSUAMG00000008116.1"/>
</dbReference>
<dbReference type="GO" id="GO:0019236">
    <property type="term" value="P:response to pheromone"/>
    <property type="evidence" value="ECO:0007669"/>
    <property type="project" value="UniProtKB-KW"/>
</dbReference>
<dbReference type="Proteomes" id="UP000291022">
    <property type="component" value="Unassembled WGS sequence"/>
</dbReference>
<evidence type="ECO:0000256" key="6">
    <source>
        <dbReference type="ARBA" id="ARBA00022989"/>
    </source>
</evidence>
<name>A0A452QVS2_URSAM</name>
<keyword evidence="10 11" id="KW-0807">Transducer</keyword>
<feature type="transmembrane region" description="Helical" evidence="11">
    <location>
        <begin position="86"/>
        <end position="106"/>
    </location>
</feature>
<dbReference type="FunFam" id="1.20.1070.10:FF:000051">
    <property type="entry name" value="Vomeronasal type-1 receptor"/>
    <property type="match status" value="1"/>
</dbReference>
<evidence type="ECO:0000256" key="2">
    <source>
        <dbReference type="ARBA" id="ARBA00010663"/>
    </source>
</evidence>
<dbReference type="PRINTS" id="PR01534">
    <property type="entry name" value="VOMERONASL1R"/>
</dbReference>
<reference evidence="13" key="2">
    <citation type="submission" date="2025-08" db="UniProtKB">
        <authorList>
            <consortium name="Ensembl"/>
        </authorList>
    </citation>
    <scope>IDENTIFICATION</scope>
</reference>
<keyword evidence="8 11" id="KW-0472">Membrane</keyword>
<protein>
    <recommendedName>
        <fullName evidence="11">Vomeronasal type-1 receptor</fullName>
    </recommendedName>
</protein>
<dbReference type="GO" id="GO:0007606">
    <property type="term" value="P:sensory perception of chemical stimulus"/>
    <property type="evidence" value="ECO:0007669"/>
    <property type="project" value="UniProtKB-ARBA"/>
</dbReference>
<feature type="transmembrane region" description="Helical" evidence="11">
    <location>
        <begin position="12"/>
        <end position="32"/>
    </location>
</feature>
<evidence type="ECO:0000256" key="4">
    <source>
        <dbReference type="ARBA" id="ARBA00022507"/>
    </source>
</evidence>
<evidence type="ECO:0000256" key="11">
    <source>
        <dbReference type="RuleBase" id="RU364061"/>
    </source>
</evidence>
<dbReference type="OMA" id="WLARFKQ"/>
<evidence type="ECO:0000313" key="13">
    <source>
        <dbReference type="Ensembl" id="ENSUAMP00000009791.1"/>
    </source>
</evidence>
<feature type="transmembrane region" description="Helical" evidence="11">
    <location>
        <begin position="261"/>
        <end position="283"/>
    </location>
</feature>
<evidence type="ECO:0000256" key="5">
    <source>
        <dbReference type="ARBA" id="ARBA00022692"/>
    </source>
</evidence>
<dbReference type="GO" id="GO:0005886">
    <property type="term" value="C:plasma membrane"/>
    <property type="evidence" value="ECO:0007669"/>
    <property type="project" value="UniProtKB-SubCell"/>
</dbReference>
<dbReference type="GeneTree" id="ENSGT01030000234553"/>
<evidence type="ECO:0000256" key="8">
    <source>
        <dbReference type="ARBA" id="ARBA00023136"/>
    </source>
</evidence>
<dbReference type="GO" id="GO:0016503">
    <property type="term" value="F:pheromone receptor activity"/>
    <property type="evidence" value="ECO:0007669"/>
    <property type="project" value="InterPro"/>
</dbReference>
<reference evidence="14" key="1">
    <citation type="submission" date="2016-06" db="EMBL/GenBank/DDBJ databases">
        <title>De novo assembly and RNA-Seq shows season-dependent expression and editing in black bear kidneys.</title>
        <authorList>
            <person name="Korstanje R."/>
            <person name="Srivastava A."/>
            <person name="Sarsani V.K."/>
            <person name="Sheehan S.M."/>
            <person name="Seger R.L."/>
            <person name="Barter M.E."/>
            <person name="Lindqvist C."/>
            <person name="Brody L.C."/>
            <person name="Mullikin J.C."/>
        </authorList>
    </citation>
    <scope>NUCLEOTIDE SEQUENCE [LARGE SCALE GENOMIC DNA]</scope>
</reference>
<dbReference type="SUPFAM" id="SSF81321">
    <property type="entry name" value="Family A G protein-coupled receptor-like"/>
    <property type="match status" value="1"/>
</dbReference>
<evidence type="ECO:0000256" key="10">
    <source>
        <dbReference type="ARBA" id="ARBA00023224"/>
    </source>
</evidence>
<keyword evidence="5 11" id="KW-0812">Transmembrane</keyword>